<evidence type="ECO:0000256" key="4">
    <source>
        <dbReference type="SAM" id="Phobius"/>
    </source>
</evidence>
<dbReference type="Pfam" id="PF07517">
    <property type="entry name" value="SecA_DEAD"/>
    <property type="match status" value="1"/>
</dbReference>
<dbReference type="SUPFAM" id="SSF81767">
    <property type="entry name" value="Pre-protein crosslinking domain of SecA"/>
    <property type="match status" value="1"/>
</dbReference>
<evidence type="ECO:0000256" key="3">
    <source>
        <dbReference type="ARBA" id="ARBA00023010"/>
    </source>
</evidence>
<keyword evidence="7" id="KW-1185">Reference proteome</keyword>
<dbReference type="InterPro" id="IPR036670">
    <property type="entry name" value="SecA_X-link_sf"/>
</dbReference>
<evidence type="ECO:0000313" key="8">
    <source>
        <dbReference type="WBParaSite" id="PSU_v2.g2995.t1"/>
    </source>
</evidence>
<feature type="domain" description="Helicase C-terminal" evidence="5">
    <location>
        <begin position="447"/>
        <end position="611"/>
    </location>
</feature>
<keyword evidence="4" id="KW-0812">Transmembrane</keyword>
<dbReference type="SMART" id="SM00957">
    <property type="entry name" value="SecA_DEAD"/>
    <property type="match status" value="1"/>
</dbReference>
<keyword evidence="2" id="KW-0813">Transport</keyword>
<dbReference type="WBParaSite" id="PSU_v2.g2995.t1">
    <property type="protein sequence ID" value="PSU_v2.g2995.t1"/>
    <property type="gene ID" value="PSU_v2.g2995"/>
</dbReference>
<dbReference type="PROSITE" id="PS51196">
    <property type="entry name" value="SECA_MOTOR_DEAD"/>
    <property type="match status" value="1"/>
</dbReference>
<dbReference type="SUPFAM" id="SSF52540">
    <property type="entry name" value="P-loop containing nucleoside triphosphate hydrolases"/>
    <property type="match status" value="2"/>
</dbReference>
<accession>A0A914YQA1</accession>
<dbReference type="Proteomes" id="UP000887577">
    <property type="component" value="Unplaced"/>
</dbReference>
<feature type="domain" description="SecA family profile" evidence="6">
    <location>
        <begin position="1"/>
        <end position="611"/>
    </location>
</feature>
<dbReference type="PANTHER" id="PTHR30612">
    <property type="entry name" value="SECA INNER MEMBRANE COMPONENT OF SEC PROTEIN SECRETION SYSTEM"/>
    <property type="match status" value="1"/>
</dbReference>
<dbReference type="Gene3D" id="3.40.50.300">
    <property type="entry name" value="P-loop containing nucleotide triphosphate hydrolases"/>
    <property type="match status" value="2"/>
</dbReference>
<dbReference type="InterPro" id="IPR011115">
    <property type="entry name" value="SecA_DEAD"/>
</dbReference>
<dbReference type="PROSITE" id="PS51194">
    <property type="entry name" value="HELICASE_CTER"/>
    <property type="match status" value="1"/>
</dbReference>
<dbReference type="PANTHER" id="PTHR30612:SF0">
    <property type="entry name" value="CHLOROPLAST PROTEIN-TRANSPORTING ATPASE"/>
    <property type="match status" value="1"/>
</dbReference>
<keyword evidence="2" id="KW-0653">Protein transport</keyword>
<reference evidence="8" key="1">
    <citation type="submission" date="2022-11" db="UniProtKB">
        <authorList>
            <consortium name="WormBaseParasite"/>
        </authorList>
    </citation>
    <scope>IDENTIFICATION</scope>
</reference>
<keyword evidence="4" id="KW-1133">Transmembrane helix</keyword>
<evidence type="ECO:0000256" key="2">
    <source>
        <dbReference type="ARBA" id="ARBA00022927"/>
    </source>
</evidence>
<dbReference type="GO" id="GO:0006886">
    <property type="term" value="P:intracellular protein transport"/>
    <property type="evidence" value="ECO:0007669"/>
    <property type="project" value="InterPro"/>
</dbReference>
<dbReference type="InterPro" id="IPR014018">
    <property type="entry name" value="SecA_motor_DEAD"/>
</dbReference>
<name>A0A914YQA1_9BILA</name>
<organism evidence="7 8">
    <name type="scientific">Panagrolaimus superbus</name>
    <dbReference type="NCBI Taxonomy" id="310955"/>
    <lineage>
        <taxon>Eukaryota</taxon>
        <taxon>Metazoa</taxon>
        <taxon>Ecdysozoa</taxon>
        <taxon>Nematoda</taxon>
        <taxon>Chromadorea</taxon>
        <taxon>Rhabditida</taxon>
        <taxon>Tylenchina</taxon>
        <taxon>Panagrolaimomorpha</taxon>
        <taxon>Panagrolaimoidea</taxon>
        <taxon>Panagrolaimidae</taxon>
        <taxon>Panagrolaimus</taxon>
    </lineage>
</organism>
<keyword evidence="1" id="KW-0963">Cytoplasm</keyword>
<proteinExistence type="predicted"/>
<dbReference type="GO" id="GO:0016020">
    <property type="term" value="C:membrane"/>
    <property type="evidence" value="ECO:0007669"/>
    <property type="project" value="InterPro"/>
</dbReference>
<evidence type="ECO:0000313" key="7">
    <source>
        <dbReference type="Proteomes" id="UP000887577"/>
    </source>
</evidence>
<dbReference type="InterPro" id="IPR000185">
    <property type="entry name" value="SecA"/>
</dbReference>
<evidence type="ECO:0000259" key="5">
    <source>
        <dbReference type="PROSITE" id="PS51194"/>
    </source>
</evidence>
<feature type="transmembrane region" description="Helical" evidence="4">
    <location>
        <begin position="1274"/>
        <end position="1299"/>
    </location>
</feature>
<protein>
    <submittedName>
        <fullName evidence="8">Chloroplast protein-transporting ATPase</fullName>
    </submittedName>
</protein>
<dbReference type="GO" id="GO:0005524">
    <property type="term" value="F:ATP binding"/>
    <property type="evidence" value="ECO:0007669"/>
    <property type="project" value="InterPro"/>
</dbReference>
<dbReference type="InterPro" id="IPR027417">
    <property type="entry name" value="P-loop_NTPase"/>
</dbReference>
<keyword evidence="3" id="KW-0811">Translocation</keyword>
<dbReference type="GO" id="GO:0017038">
    <property type="term" value="P:protein import"/>
    <property type="evidence" value="ECO:0007669"/>
    <property type="project" value="InterPro"/>
</dbReference>
<keyword evidence="4" id="KW-0472">Membrane</keyword>
<sequence>MLLMVDEIILKLRGFRLRDNQKLAVLCALKSDGSILQQIATGEGKSLIIAAISIISVLKGHTVNIVTSSSTLAKRDVESPPPKGCTDLYAAFGISASHVCVEDSGIRQNLYAACDIIYGDLTSFQRDYLLDTFYGMNIVGGRKFDVILVDEVDSMLLDQGSNMLYLSHEIPDFELLQPLFVRIWQIINAAVSTNGNVEFETDKVTRNVYDTLFYAIDLTQLKDLFDCTEFEAENLRMNLLREKIVESDGTFIDENVETINAQIEGIYEISKILKERLKFVVKQIFDQQKLFIPKHLHSFVRRHLIEFINNAKAAMFMKEGEGYQIDCAHMDSSISYEPRVIIVEQGTGVDLPTTQWSNGLHQFLQLKHGCRLSALSLKAVFISNVSFLKKYEHLYGFSGTLGAAAERAQLSEMYSLECVAIPSSLPKLLYEECSIVSESINEWISNVFEGLLIKLKANRSILVICESIRQVNTLSSAIKMHARKALKNDGNFLRYFENSILYRRDRETFDYGSGTKDLECGKIIFSTNLAGRGTDIKLCKELVQNGGLHVIVAFLPDNIRVEEQAFGRAARCGEPGTAQLIVLNDSEIPAHISRLKIHRNAEEVKRIQAVTTFYDNSIKVEEDCFEQFSVVFKALSAQMDSFEGCQGDMKQLLSRDLLDRWADWLDSQPRNGKDGKEKVAKAAKFVQTLNLPNQKPLRPLNRVRCGVLNAVVKNFVEAENDFDYVICNFPDSSIEAKYYKGFTIIKQTEITGRHDSAYLRVKELFDSARRGFLARSEGCQRDRSIIESYRQRDNQTRFSIDIFNQQQSEIAQLMQMFASSIDGLLGGRLDYDDFVQDVNSEEAALKVYEGFKDSGSIEGIKFADNFDERNIETFCKTNFVSNEKVLNLLKKAQSSESSIANLLNFDVIEQPILEEFWHELIQQNLIKDIQQHVFLNTTKIDKLNPAMADLLDKCCIKKPATEIPTTEMETKAETKTENLEIFFMNSMVSLDQKSWAEMNLQILNSAISNEGIETLKEIGAILYTQSAKLNESIEIEKADFSKFSYFTEMDLLEIGIPSSDASTIINSLCKNEIFIQKQNCFKLNSKANLETSGLIQCYAPIVEQVIKLKFAYTLAYRTMRQAYEEKNPIKIQLPTRSEAAASIMDLIDSGVFEYVNVNFKALNGEGHVSSVLNNAQYRLNSYLQTSPSSDKIINNYGKIDSCSSQIFQQFKGKSGIDKYETIDAKLVEIWKKMGASNLVSLQDTFLYTSHVATHIIEYMEKKWSSKMLWKIGKVATFAVFQLAVGGAIAMFTAGSGVFLSKFFISEGILYL</sequence>
<evidence type="ECO:0000256" key="1">
    <source>
        <dbReference type="ARBA" id="ARBA00022490"/>
    </source>
</evidence>
<evidence type="ECO:0000259" key="6">
    <source>
        <dbReference type="PROSITE" id="PS51196"/>
    </source>
</evidence>
<dbReference type="Gene3D" id="3.90.1440.10">
    <property type="entry name" value="SecA, preprotein cross-linking domain"/>
    <property type="match status" value="1"/>
</dbReference>
<dbReference type="PRINTS" id="PR00906">
    <property type="entry name" value="SECA"/>
</dbReference>
<dbReference type="GO" id="GO:0006605">
    <property type="term" value="P:protein targeting"/>
    <property type="evidence" value="ECO:0007669"/>
    <property type="project" value="InterPro"/>
</dbReference>
<dbReference type="InterPro" id="IPR001650">
    <property type="entry name" value="Helicase_C-like"/>
</dbReference>